<reference evidence="1" key="1">
    <citation type="journal article" date="2005" name="Genome Res.">
        <title>Sequence, annotation, and analysis of synteny between rice chromosome 3 and diverged grass species.</title>
        <authorList>
            <consortium name="Rice Chromosome 3 Sequencing Consortium"/>
            <person name="Buell C.R."/>
            <person name="Yuan Q."/>
            <person name="Ouyang S."/>
            <person name="Liu J."/>
            <person name="Zhu W."/>
            <person name="Wang A."/>
            <person name="Maiti R."/>
            <person name="Haas B."/>
            <person name="Wortman J."/>
            <person name="Pertea M."/>
            <person name="Jones K.M."/>
            <person name="Kim M."/>
            <person name="Overton L."/>
            <person name="Tsitrin T."/>
            <person name="Fadrosh D."/>
            <person name="Bera J."/>
            <person name="Weaver B."/>
            <person name="Jin S."/>
            <person name="Johri S."/>
            <person name="Reardon M."/>
            <person name="Webb K."/>
            <person name="Hill J."/>
            <person name="Moffat K."/>
            <person name="Tallon L."/>
            <person name="Van Aken S."/>
            <person name="Lewis M."/>
            <person name="Utterback T."/>
            <person name="Feldblyum T."/>
            <person name="Zismann V."/>
            <person name="Iobst S."/>
            <person name="Hsiao J."/>
            <person name="de Vazeille A.R."/>
            <person name="Salzberg S.L."/>
            <person name="White O."/>
            <person name="Fraser C."/>
            <person name="Yu Y."/>
            <person name="Kim H."/>
            <person name="Rambo T."/>
            <person name="Currie J."/>
            <person name="Collura K."/>
            <person name="Kernodle-Thompson S."/>
            <person name="Wei F."/>
            <person name="Kudrna K."/>
            <person name="Ammiraju J.S."/>
            <person name="Luo M."/>
            <person name="Goicoechea J.L."/>
            <person name="Wing R.A."/>
            <person name="Henry D."/>
            <person name="Oates R."/>
            <person name="Palmer M."/>
            <person name="Pries G."/>
            <person name="Saski C."/>
            <person name="Simmons J."/>
            <person name="Soderlund C."/>
            <person name="Nelson W."/>
            <person name="de la Bastide M."/>
            <person name="Spiegel L."/>
            <person name="Nascimento L."/>
            <person name="Huang E."/>
            <person name="Preston R."/>
            <person name="Zutavern T."/>
            <person name="Palmer L."/>
            <person name="O'Shaughnessy A."/>
            <person name="Dike S."/>
            <person name="McCombie W.R."/>
            <person name="Minx P."/>
            <person name="Cordum H."/>
            <person name="Wilson R."/>
            <person name="Jin W."/>
            <person name="Lee H.R."/>
            <person name="Jiang J."/>
            <person name="Jackson S."/>
        </authorList>
    </citation>
    <scope>NUCLEOTIDE SEQUENCE [LARGE SCALE GENOMIC DNA]</scope>
</reference>
<reference evidence="1" key="2">
    <citation type="submission" date="2006-06" db="EMBL/GenBank/DDBJ databases">
        <authorList>
            <person name="Buell R."/>
            <person name="Wing R.A."/>
            <person name="McCombie W.A."/>
            <person name="Ouyang S."/>
        </authorList>
    </citation>
    <scope>NUCLEOTIDE SEQUENCE</scope>
</reference>
<dbReference type="AlphaFoldDB" id="Q10FA8"/>
<evidence type="ECO:0000313" key="1">
    <source>
        <dbReference type="EMBL" id="ABF98154.1"/>
    </source>
</evidence>
<sequence length="61" mass="7514">MELQSYRLRTVYVILRKLLPSFHNVIFRAEYWFRCWAQLQRCDEDGELMKVACRRLETTVM</sequence>
<protein>
    <submittedName>
        <fullName evidence="1">Uncharacterized protein</fullName>
    </submittedName>
</protein>
<organism evidence="1">
    <name type="scientific">Oryza sativa subsp. japonica</name>
    <name type="common">Rice</name>
    <dbReference type="NCBI Taxonomy" id="39947"/>
    <lineage>
        <taxon>Eukaryota</taxon>
        <taxon>Viridiplantae</taxon>
        <taxon>Streptophyta</taxon>
        <taxon>Embryophyta</taxon>
        <taxon>Tracheophyta</taxon>
        <taxon>Spermatophyta</taxon>
        <taxon>Magnoliopsida</taxon>
        <taxon>Liliopsida</taxon>
        <taxon>Poales</taxon>
        <taxon>Poaceae</taxon>
        <taxon>BOP clade</taxon>
        <taxon>Oryzoideae</taxon>
        <taxon>Oryzeae</taxon>
        <taxon>Oryzinae</taxon>
        <taxon>Oryza</taxon>
        <taxon>Oryza sativa</taxon>
    </lineage>
</organism>
<accession>Q10FA8</accession>
<dbReference type="EMBL" id="DP000009">
    <property type="protein sequence ID" value="ABF98154.1"/>
    <property type="molecule type" value="Genomic_DNA"/>
</dbReference>
<proteinExistence type="predicted"/>
<gene>
    <name evidence="1" type="ordered locus">LOC_Os03g47149</name>
</gene>
<name>Q10FA8_ORYSJ</name>